<evidence type="ECO:0000256" key="2">
    <source>
        <dbReference type="ARBA" id="ARBA00022771"/>
    </source>
</evidence>
<keyword evidence="1" id="KW-0479">Metal-binding</keyword>
<name>A0A9P5PAG9_9AGAR</name>
<evidence type="ECO:0000313" key="7">
    <source>
        <dbReference type="Proteomes" id="UP000772434"/>
    </source>
</evidence>
<dbReference type="SUPFAM" id="SSF144232">
    <property type="entry name" value="HIT/MYND zinc finger-like"/>
    <property type="match status" value="1"/>
</dbReference>
<evidence type="ECO:0000259" key="5">
    <source>
        <dbReference type="PROSITE" id="PS50865"/>
    </source>
</evidence>
<dbReference type="AlphaFoldDB" id="A0A9P5PAG9"/>
<dbReference type="Pfam" id="PF01753">
    <property type="entry name" value="zf-MYND"/>
    <property type="match status" value="1"/>
</dbReference>
<evidence type="ECO:0000256" key="1">
    <source>
        <dbReference type="ARBA" id="ARBA00022723"/>
    </source>
</evidence>
<protein>
    <recommendedName>
        <fullName evidence="5">MYND-type domain-containing protein</fullName>
    </recommendedName>
</protein>
<dbReference type="Proteomes" id="UP000772434">
    <property type="component" value="Unassembled WGS sequence"/>
</dbReference>
<dbReference type="GO" id="GO:0008270">
    <property type="term" value="F:zinc ion binding"/>
    <property type="evidence" value="ECO:0007669"/>
    <property type="project" value="UniProtKB-KW"/>
</dbReference>
<keyword evidence="3" id="KW-0862">Zinc</keyword>
<keyword evidence="2 4" id="KW-0863">Zinc-finger</keyword>
<dbReference type="PROSITE" id="PS50865">
    <property type="entry name" value="ZF_MYND_2"/>
    <property type="match status" value="1"/>
</dbReference>
<dbReference type="EMBL" id="JADNRY010000292">
    <property type="protein sequence ID" value="KAF9059572.1"/>
    <property type="molecule type" value="Genomic_DNA"/>
</dbReference>
<evidence type="ECO:0000313" key="6">
    <source>
        <dbReference type="EMBL" id="KAF9059572.1"/>
    </source>
</evidence>
<sequence>MPHRIDPFLGFSWKTSENPKANCEYPVCPRRESGYTERTKVCGRCQNVSYCSKDCQKEDWNKHKKRCNQFQPVTNTSGWLGEYEDIFRWAAAEAFRIHTTDNILHNVLEITATYADRLPRSRQPPSPFYIVGARVIPLDSKSPAVLSANPVDLEKSREIRAQGGVGRAILAFRFTEFEGNMAGIMKPFWIDFTDPPIPGFTHSIDWKSLMKGIVNGQISLADINQSIGSEPTTQSEEELGEEETIEEGLVNSLNDITMS</sequence>
<dbReference type="OrthoDB" id="549788at2759"/>
<gene>
    <name evidence="6" type="ORF">BDP27DRAFT_1371341</name>
</gene>
<organism evidence="6 7">
    <name type="scientific">Rhodocollybia butyracea</name>
    <dbReference type="NCBI Taxonomy" id="206335"/>
    <lineage>
        <taxon>Eukaryota</taxon>
        <taxon>Fungi</taxon>
        <taxon>Dikarya</taxon>
        <taxon>Basidiomycota</taxon>
        <taxon>Agaricomycotina</taxon>
        <taxon>Agaricomycetes</taxon>
        <taxon>Agaricomycetidae</taxon>
        <taxon>Agaricales</taxon>
        <taxon>Marasmiineae</taxon>
        <taxon>Omphalotaceae</taxon>
        <taxon>Rhodocollybia</taxon>
    </lineage>
</organism>
<evidence type="ECO:0000256" key="3">
    <source>
        <dbReference type="ARBA" id="ARBA00022833"/>
    </source>
</evidence>
<feature type="domain" description="MYND-type" evidence="5">
    <location>
        <begin position="25"/>
        <end position="67"/>
    </location>
</feature>
<proteinExistence type="predicted"/>
<keyword evidence="7" id="KW-1185">Reference proteome</keyword>
<reference evidence="6" key="1">
    <citation type="submission" date="2020-11" db="EMBL/GenBank/DDBJ databases">
        <authorList>
            <consortium name="DOE Joint Genome Institute"/>
            <person name="Ahrendt S."/>
            <person name="Riley R."/>
            <person name="Andreopoulos W."/>
            <person name="Labutti K."/>
            <person name="Pangilinan J."/>
            <person name="Ruiz-Duenas F.J."/>
            <person name="Barrasa J.M."/>
            <person name="Sanchez-Garcia M."/>
            <person name="Camarero S."/>
            <person name="Miyauchi S."/>
            <person name="Serrano A."/>
            <person name="Linde D."/>
            <person name="Babiker R."/>
            <person name="Drula E."/>
            <person name="Ayuso-Fernandez I."/>
            <person name="Pacheco R."/>
            <person name="Padilla G."/>
            <person name="Ferreira P."/>
            <person name="Barriuso J."/>
            <person name="Kellner H."/>
            <person name="Castanera R."/>
            <person name="Alfaro M."/>
            <person name="Ramirez L."/>
            <person name="Pisabarro A.G."/>
            <person name="Kuo A."/>
            <person name="Tritt A."/>
            <person name="Lipzen A."/>
            <person name="He G."/>
            <person name="Yan M."/>
            <person name="Ng V."/>
            <person name="Cullen D."/>
            <person name="Martin F."/>
            <person name="Rosso M.-N."/>
            <person name="Henrissat B."/>
            <person name="Hibbett D."/>
            <person name="Martinez A.T."/>
            <person name="Grigoriev I.V."/>
        </authorList>
    </citation>
    <scope>NUCLEOTIDE SEQUENCE</scope>
    <source>
        <strain evidence="6">AH 40177</strain>
    </source>
</reference>
<accession>A0A9P5PAG9</accession>
<dbReference type="Gene3D" id="6.10.140.2220">
    <property type="match status" value="1"/>
</dbReference>
<dbReference type="InterPro" id="IPR002893">
    <property type="entry name" value="Znf_MYND"/>
</dbReference>
<comment type="caution">
    <text evidence="6">The sequence shown here is derived from an EMBL/GenBank/DDBJ whole genome shotgun (WGS) entry which is preliminary data.</text>
</comment>
<evidence type="ECO:0000256" key="4">
    <source>
        <dbReference type="PROSITE-ProRule" id="PRU00134"/>
    </source>
</evidence>